<dbReference type="PROSITE" id="PS01081">
    <property type="entry name" value="HTH_TETR_1"/>
    <property type="match status" value="1"/>
</dbReference>
<keyword evidence="5" id="KW-1185">Reference proteome</keyword>
<dbReference type="PANTHER" id="PTHR30055:SF235">
    <property type="entry name" value="TRANSCRIPTIONAL REGULATORY PROTEIN"/>
    <property type="match status" value="1"/>
</dbReference>
<evidence type="ECO:0000256" key="2">
    <source>
        <dbReference type="PROSITE-ProRule" id="PRU00335"/>
    </source>
</evidence>
<comment type="caution">
    <text evidence="4">The sequence shown here is derived from an EMBL/GenBank/DDBJ whole genome shotgun (WGS) entry which is preliminary data.</text>
</comment>
<gene>
    <name evidence="4" type="ORF">G4L39_02910</name>
</gene>
<reference evidence="4 5" key="1">
    <citation type="submission" date="2020-02" db="EMBL/GenBank/DDBJ databases">
        <title>Draft genome sequence of Limisphaera ngatamarikiensis NGM72.4T, a thermophilic Verrucomicrobia grouped in subdivision 3.</title>
        <authorList>
            <person name="Carere C.R."/>
            <person name="Steen J."/>
            <person name="Hugenholtz P."/>
            <person name="Stott M.B."/>
        </authorList>
    </citation>
    <scope>NUCLEOTIDE SEQUENCE [LARGE SCALE GENOMIC DNA]</scope>
    <source>
        <strain evidence="4 5">NGM72.4</strain>
    </source>
</reference>
<dbReference type="AlphaFoldDB" id="A0A6M1RLG7"/>
<evidence type="ECO:0000259" key="3">
    <source>
        <dbReference type="PROSITE" id="PS50977"/>
    </source>
</evidence>
<dbReference type="InterPro" id="IPR036271">
    <property type="entry name" value="Tet_transcr_reg_TetR-rel_C_sf"/>
</dbReference>
<keyword evidence="1 2" id="KW-0238">DNA-binding</keyword>
<dbReference type="Gene3D" id="1.10.357.10">
    <property type="entry name" value="Tetracycline Repressor, domain 2"/>
    <property type="match status" value="1"/>
</dbReference>
<dbReference type="InterPro" id="IPR009057">
    <property type="entry name" value="Homeodomain-like_sf"/>
</dbReference>
<dbReference type="InterPro" id="IPR050109">
    <property type="entry name" value="HTH-type_TetR-like_transc_reg"/>
</dbReference>
<dbReference type="InterPro" id="IPR001647">
    <property type="entry name" value="HTH_TetR"/>
</dbReference>
<dbReference type="InterPro" id="IPR041586">
    <property type="entry name" value="PsrA_TetR_C"/>
</dbReference>
<dbReference type="PANTHER" id="PTHR30055">
    <property type="entry name" value="HTH-TYPE TRANSCRIPTIONAL REGULATOR RUTR"/>
    <property type="match status" value="1"/>
</dbReference>
<sequence length="230" mass="25183">MRLNMAEPAPAPDTRTAILNAAEAVFAEVGFARASIRRIVRQAGVNLAAIHYHFGSKAGLIEAVIQRRVAPVNERRLQLLDSLERAHPRGRLPLEPVLEAFLRPVHEAGADTEQVDQLRRLYGRLISEADASWGDLLARQFGPVLHRFTAALARAVPEVPEPVLARRLFFSLGAAVHCLLKPPALAHPILPLTGIDTETALEDLIRYAAAGIRADPAPTQPRKRRQGARA</sequence>
<dbReference type="Pfam" id="PF00440">
    <property type="entry name" value="TetR_N"/>
    <property type="match status" value="1"/>
</dbReference>
<evidence type="ECO:0000313" key="5">
    <source>
        <dbReference type="Proteomes" id="UP000477311"/>
    </source>
</evidence>
<dbReference type="GO" id="GO:0000976">
    <property type="term" value="F:transcription cis-regulatory region binding"/>
    <property type="evidence" value="ECO:0007669"/>
    <property type="project" value="TreeGrafter"/>
</dbReference>
<dbReference type="SUPFAM" id="SSF46689">
    <property type="entry name" value="Homeodomain-like"/>
    <property type="match status" value="1"/>
</dbReference>
<feature type="domain" description="HTH tetR-type" evidence="3">
    <location>
        <begin position="12"/>
        <end position="72"/>
    </location>
</feature>
<evidence type="ECO:0000313" key="4">
    <source>
        <dbReference type="EMBL" id="NGO38347.1"/>
    </source>
</evidence>
<dbReference type="PROSITE" id="PS50977">
    <property type="entry name" value="HTH_TETR_2"/>
    <property type="match status" value="1"/>
</dbReference>
<name>A0A6M1RLG7_9BACT</name>
<dbReference type="EMBL" id="JAAKYA010000014">
    <property type="protein sequence ID" value="NGO38347.1"/>
    <property type="molecule type" value="Genomic_DNA"/>
</dbReference>
<organism evidence="4 5">
    <name type="scientific">Limisphaera ngatamarikiensis</name>
    <dbReference type="NCBI Taxonomy" id="1324935"/>
    <lineage>
        <taxon>Bacteria</taxon>
        <taxon>Pseudomonadati</taxon>
        <taxon>Verrucomicrobiota</taxon>
        <taxon>Verrucomicrobiia</taxon>
        <taxon>Limisphaerales</taxon>
        <taxon>Limisphaeraceae</taxon>
        <taxon>Limisphaera</taxon>
    </lineage>
</organism>
<dbReference type="RefSeq" id="WP_165105762.1">
    <property type="nucleotide sequence ID" value="NZ_JAAKYA010000014.1"/>
</dbReference>
<dbReference type="GO" id="GO:0003700">
    <property type="term" value="F:DNA-binding transcription factor activity"/>
    <property type="evidence" value="ECO:0007669"/>
    <property type="project" value="TreeGrafter"/>
</dbReference>
<dbReference type="PRINTS" id="PR00455">
    <property type="entry name" value="HTHTETR"/>
</dbReference>
<feature type="DNA-binding region" description="H-T-H motif" evidence="2">
    <location>
        <begin position="35"/>
        <end position="54"/>
    </location>
</feature>
<accession>A0A6M1RLG7</accession>
<dbReference type="Proteomes" id="UP000477311">
    <property type="component" value="Unassembled WGS sequence"/>
</dbReference>
<proteinExistence type="predicted"/>
<dbReference type="SUPFAM" id="SSF48498">
    <property type="entry name" value="Tetracyclin repressor-like, C-terminal domain"/>
    <property type="match status" value="1"/>
</dbReference>
<evidence type="ECO:0000256" key="1">
    <source>
        <dbReference type="ARBA" id="ARBA00023125"/>
    </source>
</evidence>
<dbReference type="InterPro" id="IPR023772">
    <property type="entry name" value="DNA-bd_HTH_TetR-type_CS"/>
</dbReference>
<protein>
    <submittedName>
        <fullName evidence="4">TetR/AcrR family transcriptional regulator</fullName>
    </submittedName>
</protein>
<dbReference type="Pfam" id="PF17939">
    <property type="entry name" value="TetR_C_30"/>
    <property type="match status" value="1"/>
</dbReference>